<reference evidence="1 2" key="1">
    <citation type="journal article" date="2012" name="BMC Genomics">
        <title>The Caulobacter crescentus phage phiCbK: genomics of a canonical phage.</title>
        <authorList>
            <person name="Gill J.J."/>
            <person name="Berry J.D."/>
            <person name="Russell W.K."/>
            <person name="Lessor L."/>
            <person name="Escobar Garcia D.A."/>
            <person name="Hernandez D."/>
            <person name="Kane A."/>
            <person name="Keene J."/>
            <person name="Maddox M."/>
            <person name="Martin R."/>
            <person name="Mohan S."/>
            <person name="Thorn A.M."/>
            <person name="Russell D.H."/>
            <person name="Young R."/>
        </authorList>
    </citation>
    <scope>NUCLEOTIDE SEQUENCE [LARGE SCALE GENOMIC DNA]</scope>
</reference>
<accession>K4K3E2</accession>
<protein>
    <submittedName>
        <fullName evidence="1">Uncharacterized protein</fullName>
    </submittedName>
</protein>
<sequence>MLNFQPFKTAVAAQFAKMSKGQLYRVEVDKDLLWQTYLAAFPPGTDPMFRARTEHNCSCCRAFVRQGGDVVAIVDNKIVTLWDITVPGEPAYQQVADSLAGLIRSRPIADVFLHDQKSIGTDRSIESMLGGDVTWNHFYCDVPQQFVKKRTDIPTALHGPRMAAETLLRAVTDISREAVETVLELVAQKSVYRIEEHKATVEAFRAMQNSFAGKTGLDATLHAWSTATKGEVWGSVIGIKNTVIGSLLLDLSGDMEIEDAVKKYETKVAPQNYKRTSTIATKRQIEAAKKTLEDLGLTSALERRYAVLTDVSINDVLFADRSAKAALSADVFSEMAAEVGEKTKSFDKVEEVPIDRFLSDILPKVTSIEALVENRLAGNFVSLIAPKNPTAGNLFKWGNNFSWSYAGEVADSIKQRVKAAGGNVSGDLCCRLGWFNHDDLDFHMFEPGGGHIFFREKVSPFTRGQLDVDMNAGRGTTRSPVENIFYGDRKRMKEGVYELKVHQFDNRDASRDPGFEVEIDYLGAVTKFAYAKALRYQEYVTVAKFEYSHAGGIKILSSLPSSSASKDVWGVKTETFRKVNVVMLSPNFWDGEPGVGNKHFFFMLEGGINEDGARGFYNEFLKDSLSPHRRVFEMLGSKLKPAPAAEQLSGLGFSSSKPDTLTVKVSGAFTRVLKIKF</sequence>
<name>K4K3E2_9CAUD</name>
<gene>
    <name evidence="1" type="ORF">CcrRogue_gp275</name>
</gene>
<dbReference type="OrthoDB" id="805at10239"/>
<organism evidence="1 2">
    <name type="scientific">Caulobacter phage CcrRogue</name>
    <dbReference type="NCBI Taxonomy" id="2927986"/>
    <lineage>
        <taxon>Viruses</taxon>
        <taxon>Duplodnaviria</taxon>
        <taxon>Heunggongvirae</taxon>
        <taxon>Uroviricota</taxon>
        <taxon>Caudoviricetes</taxon>
        <taxon>Jeanschmidtviridae</taxon>
        <taxon>Poindextervirus</taxon>
        <taxon>Poindextervirus rogue</taxon>
    </lineage>
</organism>
<dbReference type="KEGG" id="vg:13996056"/>
<evidence type="ECO:0000313" key="2">
    <source>
        <dbReference type="Proteomes" id="UP000000461"/>
    </source>
</evidence>
<evidence type="ECO:0000313" key="1">
    <source>
        <dbReference type="EMBL" id="AFU86757.1"/>
    </source>
</evidence>
<dbReference type="EMBL" id="JX100814">
    <property type="protein sequence ID" value="AFU86757.1"/>
    <property type="molecule type" value="Genomic_DNA"/>
</dbReference>
<dbReference type="Proteomes" id="UP000000461">
    <property type="component" value="Segment"/>
</dbReference>
<keyword evidence="2" id="KW-1185">Reference proteome</keyword>
<proteinExistence type="predicted"/>